<dbReference type="Proteomes" id="UP001216253">
    <property type="component" value="Unassembled WGS sequence"/>
</dbReference>
<name>A0ABT5WRX7_9SPHN</name>
<keyword evidence="8" id="KW-1185">Reference proteome</keyword>
<dbReference type="SUPFAM" id="SSF88946">
    <property type="entry name" value="Sigma2 domain of RNA polymerase sigma factors"/>
    <property type="match status" value="1"/>
</dbReference>
<comment type="caution">
    <text evidence="7">The sequence shown here is derived from an EMBL/GenBank/DDBJ whole genome shotgun (WGS) entry which is preliminary data.</text>
</comment>
<evidence type="ECO:0000256" key="4">
    <source>
        <dbReference type="ARBA" id="ARBA00023163"/>
    </source>
</evidence>
<dbReference type="InterPro" id="IPR039425">
    <property type="entry name" value="RNA_pol_sigma-70-like"/>
</dbReference>
<dbReference type="PANTHER" id="PTHR43133:SF51">
    <property type="entry name" value="RNA POLYMERASE SIGMA FACTOR"/>
    <property type="match status" value="1"/>
</dbReference>
<feature type="domain" description="RNA polymerase sigma factor 70 region 4 type 2" evidence="6">
    <location>
        <begin position="162"/>
        <end position="214"/>
    </location>
</feature>
<dbReference type="NCBIfam" id="TIGR02937">
    <property type="entry name" value="sigma70-ECF"/>
    <property type="match status" value="1"/>
</dbReference>
<feature type="domain" description="RNA polymerase sigma-70 region 2" evidence="5">
    <location>
        <begin position="55"/>
        <end position="122"/>
    </location>
</feature>
<evidence type="ECO:0000256" key="3">
    <source>
        <dbReference type="ARBA" id="ARBA00023082"/>
    </source>
</evidence>
<comment type="similarity">
    <text evidence="1">Belongs to the sigma-70 factor family. ECF subfamily.</text>
</comment>
<keyword evidence="2" id="KW-0805">Transcription regulation</keyword>
<reference evidence="7 8" key="1">
    <citation type="submission" date="2023-03" db="EMBL/GenBank/DDBJ databases">
        <title>NovoSphingobium album sp. nov. isolated from polycyclic aromatic hydrocarbons- and heavy-metal polluted soil.</title>
        <authorList>
            <person name="Liu Z."/>
            <person name="Wang K."/>
        </authorList>
    </citation>
    <scope>NUCLEOTIDE SEQUENCE [LARGE SCALE GENOMIC DNA]</scope>
    <source>
        <strain evidence="7 8">H3SJ31-1</strain>
    </source>
</reference>
<evidence type="ECO:0000256" key="1">
    <source>
        <dbReference type="ARBA" id="ARBA00010641"/>
    </source>
</evidence>
<dbReference type="Gene3D" id="1.10.1740.10">
    <property type="match status" value="1"/>
</dbReference>
<organism evidence="7 8">
    <name type="scientific">Novosphingobium album</name>
    <name type="common">ex Liu et al. 2023</name>
    <dbReference type="NCBI Taxonomy" id="3031130"/>
    <lineage>
        <taxon>Bacteria</taxon>
        <taxon>Pseudomonadati</taxon>
        <taxon>Pseudomonadota</taxon>
        <taxon>Alphaproteobacteria</taxon>
        <taxon>Sphingomonadales</taxon>
        <taxon>Sphingomonadaceae</taxon>
        <taxon>Novosphingobium</taxon>
    </lineage>
</organism>
<dbReference type="SUPFAM" id="SSF88659">
    <property type="entry name" value="Sigma3 and sigma4 domains of RNA polymerase sigma factors"/>
    <property type="match status" value="1"/>
</dbReference>
<keyword evidence="3" id="KW-0731">Sigma factor</keyword>
<evidence type="ECO:0000259" key="5">
    <source>
        <dbReference type="Pfam" id="PF04542"/>
    </source>
</evidence>
<keyword evidence="4" id="KW-0804">Transcription</keyword>
<dbReference type="RefSeq" id="WP_275228896.1">
    <property type="nucleotide sequence ID" value="NZ_JARESE010000047.1"/>
</dbReference>
<dbReference type="InterPro" id="IPR013324">
    <property type="entry name" value="RNA_pol_sigma_r3/r4-like"/>
</dbReference>
<dbReference type="EMBL" id="JARESE010000047">
    <property type="protein sequence ID" value="MDE8652806.1"/>
    <property type="molecule type" value="Genomic_DNA"/>
</dbReference>
<dbReference type="PANTHER" id="PTHR43133">
    <property type="entry name" value="RNA POLYMERASE ECF-TYPE SIGMA FACTO"/>
    <property type="match status" value="1"/>
</dbReference>
<dbReference type="NCBIfam" id="NF008888">
    <property type="entry name" value="PRK11922.1"/>
    <property type="match status" value="1"/>
</dbReference>
<evidence type="ECO:0000313" key="8">
    <source>
        <dbReference type="Proteomes" id="UP001216253"/>
    </source>
</evidence>
<dbReference type="InterPro" id="IPR013325">
    <property type="entry name" value="RNA_pol_sigma_r2"/>
</dbReference>
<protein>
    <submittedName>
        <fullName evidence="7">RNA polymerase sigma factor</fullName>
    </submittedName>
</protein>
<evidence type="ECO:0000259" key="6">
    <source>
        <dbReference type="Pfam" id="PF08281"/>
    </source>
</evidence>
<dbReference type="CDD" id="cd06171">
    <property type="entry name" value="Sigma70_r4"/>
    <property type="match status" value="1"/>
</dbReference>
<dbReference type="Pfam" id="PF04542">
    <property type="entry name" value="Sigma70_r2"/>
    <property type="match status" value="1"/>
</dbReference>
<proteinExistence type="inferred from homology"/>
<dbReference type="InterPro" id="IPR014284">
    <property type="entry name" value="RNA_pol_sigma-70_dom"/>
</dbReference>
<dbReference type="Pfam" id="PF08281">
    <property type="entry name" value="Sigma70_r4_2"/>
    <property type="match status" value="1"/>
</dbReference>
<dbReference type="InterPro" id="IPR007627">
    <property type="entry name" value="RNA_pol_sigma70_r2"/>
</dbReference>
<dbReference type="InterPro" id="IPR013249">
    <property type="entry name" value="RNA_pol_sigma70_r4_t2"/>
</dbReference>
<sequence>MIIILAGTFCNGIHPMREREPPIMGRPKVDLDKLPDTAMAARIAVGDGEAAAIVIQRNNQHLFRTAFSILANRAEAEDALQSAYLRAFAGMAGFAGQSSLSTWLTRIVINEALGRVRTARRRTACFDSNSVLVLDEYRDKLMRGSTSGASPDHDLARRQLRQMLESAIAALPRDFRLVFILRDIDGLSVEEAATALEIPQGTVKTRHLRARRRLRKLLDPEISTALQGTFPFAGGDCAALTARVLQQFGQKPRLITMEKWQDDRNPS</sequence>
<accession>A0ABT5WRX7</accession>
<dbReference type="Gene3D" id="1.10.10.10">
    <property type="entry name" value="Winged helix-like DNA-binding domain superfamily/Winged helix DNA-binding domain"/>
    <property type="match status" value="1"/>
</dbReference>
<evidence type="ECO:0000313" key="7">
    <source>
        <dbReference type="EMBL" id="MDE8652806.1"/>
    </source>
</evidence>
<gene>
    <name evidence="7" type="ORF">PYV00_13950</name>
</gene>
<dbReference type="InterPro" id="IPR036388">
    <property type="entry name" value="WH-like_DNA-bd_sf"/>
</dbReference>
<evidence type="ECO:0000256" key="2">
    <source>
        <dbReference type="ARBA" id="ARBA00023015"/>
    </source>
</evidence>